<protein>
    <recommendedName>
        <fullName evidence="5">Essential protein Yae1 N-terminal domain-containing protein</fullName>
    </recommendedName>
</protein>
<dbReference type="InterPro" id="IPR038881">
    <property type="entry name" value="Yae1-like"/>
</dbReference>
<feature type="domain" description="Essential protein Yae1 N-terminal" evidence="5">
    <location>
        <begin position="80"/>
        <end position="117"/>
    </location>
</feature>
<reference evidence="6" key="1">
    <citation type="journal article" date="2017" name="Nature">
        <title>The genome of Chenopodium quinoa.</title>
        <authorList>
            <person name="Jarvis D.E."/>
            <person name="Ho Y.S."/>
            <person name="Lightfoot D.J."/>
            <person name="Schmoeckel S.M."/>
            <person name="Li B."/>
            <person name="Borm T.J.A."/>
            <person name="Ohyanagi H."/>
            <person name="Mineta K."/>
            <person name="Michell C.T."/>
            <person name="Saber N."/>
            <person name="Kharbatia N.M."/>
            <person name="Rupper R.R."/>
            <person name="Sharp A.R."/>
            <person name="Dally N."/>
            <person name="Boughton B.A."/>
            <person name="Woo Y.H."/>
            <person name="Gao G."/>
            <person name="Schijlen E.G.W.M."/>
            <person name="Guo X."/>
            <person name="Momin A.A."/>
            <person name="Negrao S."/>
            <person name="Al-Babili S."/>
            <person name="Gehring C."/>
            <person name="Roessner U."/>
            <person name="Jung C."/>
            <person name="Murphy K."/>
            <person name="Arold S.T."/>
            <person name="Gojobori T."/>
            <person name="van der Linden C.G."/>
            <person name="van Loo E.N."/>
            <person name="Jellen E.N."/>
            <person name="Maughan P.J."/>
            <person name="Tester M."/>
        </authorList>
    </citation>
    <scope>NUCLEOTIDE SEQUENCE [LARGE SCALE GENOMIC DNA]</scope>
    <source>
        <strain evidence="6">cv. PI 614886</strain>
    </source>
</reference>
<dbReference type="EnsemblPlants" id="AUR62037226-RA">
    <property type="protein sequence ID" value="AUR62037226-RA:cds"/>
    <property type="gene ID" value="AUR62037226"/>
</dbReference>
<proteinExistence type="predicted"/>
<dbReference type="PANTHER" id="PTHR18829">
    <property type="entry name" value="PROTEIN YAE1 HOMOLOG"/>
    <property type="match status" value="1"/>
</dbReference>
<dbReference type="PANTHER" id="PTHR18829:SF0">
    <property type="entry name" value="PROTEIN YAE1 HOMOLOG"/>
    <property type="match status" value="1"/>
</dbReference>
<dbReference type="AlphaFoldDB" id="A0A803MYE6"/>
<accession>A0A803MYE6</accession>
<evidence type="ECO:0000259" key="5">
    <source>
        <dbReference type="Pfam" id="PF09811"/>
    </source>
</evidence>
<reference evidence="6" key="2">
    <citation type="submission" date="2021-03" db="UniProtKB">
        <authorList>
            <consortium name="EnsemblPlants"/>
        </authorList>
    </citation>
    <scope>IDENTIFICATION</scope>
</reference>
<evidence type="ECO:0000256" key="1">
    <source>
        <dbReference type="ARBA" id="ARBA00004123"/>
    </source>
</evidence>
<dbReference type="GO" id="GO:0005634">
    <property type="term" value="C:nucleus"/>
    <property type="evidence" value="ECO:0007669"/>
    <property type="project" value="UniProtKB-SubCell"/>
</dbReference>
<evidence type="ECO:0000256" key="3">
    <source>
        <dbReference type="ARBA" id="ARBA00022490"/>
    </source>
</evidence>
<keyword evidence="7" id="KW-1185">Reference proteome</keyword>
<dbReference type="InterPro" id="IPR019191">
    <property type="entry name" value="Essential_protein_Yae1_N"/>
</dbReference>
<sequence>MYSIADMEEDQGVAVTASSLVDTPVLDDAEAGELSATDKSHGGSLSDDGVWLTDCDEETDEAFYLDREGKRRREEFYNAGYRDGLSAGKNVAAQEGFNQGFKDSVMIGNKWGIVRGVTSALAHIPNELKLKLVETEDKGKEFQNLFVAVDSIGTQDALKLFHDYIKRGKSAERRNIAESESSISHPTVTQQSNLESYFEKLDLLLRESPMVDLQLELNKLRVS</sequence>
<evidence type="ECO:0000256" key="2">
    <source>
        <dbReference type="ARBA" id="ARBA00004496"/>
    </source>
</evidence>
<dbReference type="OMA" id="GTEIAQH"/>
<dbReference type="Pfam" id="PF09811">
    <property type="entry name" value="Yae1_N"/>
    <property type="match status" value="1"/>
</dbReference>
<dbReference type="Proteomes" id="UP000596660">
    <property type="component" value="Unplaced"/>
</dbReference>
<keyword evidence="4" id="KW-0539">Nucleus</keyword>
<evidence type="ECO:0000313" key="7">
    <source>
        <dbReference type="Proteomes" id="UP000596660"/>
    </source>
</evidence>
<dbReference type="Gramene" id="AUR62037226-RA">
    <property type="protein sequence ID" value="AUR62037226-RA:cds"/>
    <property type="gene ID" value="AUR62037226"/>
</dbReference>
<keyword evidence="3" id="KW-0963">Cytoplasm</keyword>
<evidence type="ECO:0000256" key="4">
    <source>
        <dbReference type="ARBA" id="ARBA00023242"/>
    </source>
</evidence>
<comment type="subcellular location">
    <subcellularLocation>
        <location evidence="2">Cytoplasm</location>
    </subcellularLocation>
    <subcellularLocation>
        <location evidence="1">Nucleus</location>
    </subcellularLocation>
</comment>
<dbReference type="GO" id="GO:0005737">
    <property type="term" value="C:cytoplasm"/>
    <property type="evidence" value="ECO:0007669"/>
    <property type="project" value="UniProtKB-SubCell"/>
</dbReference>
<name>A0A803MYE6_CHEQI</name>
<evidence type="ECO:0000313" key="6">
    <source>
        <dbReference type="EnsemblPlants" id="AUR62037226-RA:cds"/>
    </source>
</evidence>
<organism evidence="6 7">
    <name type="scientific">Chenopodium quinoa</name>
    <name type="common">Quinoa</name>
    <dbReference type="NCBI Taxonomy" id="63459"/>
    <lineage>
        <taxon>Eukaryota</taxon>
        <taxon>Viridiplantae</taxon>
        <taxon>Streptophyta</taxon>
        <taxon>Embryophyta</taxon>
        <taxon>Tracheophyta</taxon>
        <taxon>Spermatophyta</taxon>
        <taxon>Magnoliopsida</taxon>
        <taxon>eudicotyledons</taxon>
        <taxon>Gunneridae</taxon>
        <taxon>Pentapetalae</taxon>
        <taxon>Caryophyllales</taxon>
        <taxon>Chenopodiaceae</taxon>
        <taxon>Chenopodioideae</taxon>
        <taxon>Atripliceae</taxon>
        <taxon>Chenopodium</taxon>
    </lineage>
</organism>